<evidence type="ECO:0000256" key="2">
    <source>
        <dbReference type="ARBA" id="ARBA00007431"/>
    </source>
</evidence>
<evidence type="ECO:0000256" key="3">
    <source>
        <dbReference type="ARBA" id="ARBA00022475"/>
    </source>
</evidence>
<evidence type="ECO:0000313" key="7">
    <source>
        <dbReference type="EMBL" id="KOF97017.1"/>
    </source>
</evidence>
<dbReference type="SMART" id="SM00224">
    <property type="entry name" value="GGL"/>
    <property type="match status" value="1"/>
</dbReference>
<dbReference type="CDD" id="cd00068">
    <property type="entry name" value="GGL"/>
    <property type="match status" value="1"/>
</dbReference>
<proteinExistence type="inferred from homology"/>
<keyword evidence="5" id="KW-0807">Transducer</keyword>
<sequence length="71" mass="8450">MPYPNQHTIQSRKVLKEEVQLLRMNYKIVRKNMSQTISTLIQYCNENAPNDPLIHPVKENPFKEKRLCIIL</sequence>
<dbReference type="InterPro" id="IPR015898">
    <property type="entry name" value="G-protein_gamma-like_dom"/>
</dbReference>
<dbReference type="GO" id="GO:0007186">
    <property type="term" value="P:G protein-coupled receptor signaling pathway"/>
    <property type="evidence" value="ECO:0007669"/>
    <property type="project" value="InterPro"/>
</dbReference>
<dbReference type="AlphaFoldDB" id="A0A0L8I6C7"/>
<dbReference type="EMBL" id="KQ416430">
    <property type="protein sequence ID" value="KOF97017.1"/>
    <property type="molecule type" value="Genomic_DNA"/>
</dbReference>
<keyword evidence="4" id="KW-0472">Membrane</keyword>
<dbReference type="GO" id="GO:0005834">
    <property type="term" value="C:heterotrimeric G-protein complex"/>
    <property type="evidence" value="ECO:0007669"/>
    <property type="project" value="InterPro"/>
</dbReference>
<evidence type="ECO:0000259" key="6">
    <source>
        <dbReference type="PROSITE" id="PS50058"/>
    </source>
</evidence>
<reference evidence="7" key="1">
    <citation type="submission" date="2015-07" db="EMBL/GenBank/DDBJ databases">
        <title>MeaNS - Measles Nucleotide Surveillance Program.</title>
        <authorList>
            <person name="Tran T."/>
            <person name="Druce J."/>
        </authorList>
    </citation>
    <scope>NUCLEOTIDE SEQUENCE</scope>
    <source>
        <strain evidence="7">UCB-OBI-ISO-001</strain>
        <tissue evidence="7">Gonad</tissue>
    </source>
</reference>
<protein>
    <recommendedName>
        <fullName evidence="6">G protein gamma domain-containing protein</fullName>
    </recommendedName>
</protein>
<dbReference type="GO" id="GO:0031681">
    <property type="term" value="F:G-protein beta-subunit binding"/>
    <property type="evidence" value="ECO:0007669"/>
    <property type="project" value="InterPro"/>
</dbReference>
<dbReference type="PROSITE" id="PS50058">
    <property type="entry name" value="G_PROTEIN_GAMMA"/>
    <property type="match status" value="1"/>
</dbReference>
<gene>
    <name evidence="7" type="ORF">OCBIM_22032383mg</name>
</gene>
<dbReference type="STRING" id="37653.A0A0L8I6C7"/>
<evidence type="ECO:0000256" key="5">
    <source>
        <dbReference type="ARBA" id="ARBA00023224"/>
    </source>
</evidence>
<name>A0A0L8I6C7_OCTBM</name>
<feature type="domain" description="G protein gamma" evidence="6">
    <location>
        <begin position="5"/>
        <end position="71"/>
    </location>
</feature>
<evidence type="ECO:0000256" key="4">
    <source>
        <dbReference type="ARBA" id="ARBA00023136"/>
    </source>
</evidence>
<dbReference type="InterPro" id="IPR036284">
    <property type="entry name" value="GGL_sf"/>
</dbReference>
<dbReference type="Pfam" id="PF00631">
    <property type="entry name" value="G-gamma"/>
    <property type="match status" value="1"/>
</dbReference>
<dbReference type="InterPro" id="IPR001770">
    <property type="entry name" value="G-protein_gamma"/>
</dbReference>
<keyword evidence="3" id="KW-1003">Cell membrane</keyword>
<comment type="similarity">
    <text evidence="2">Belongs to the G protein gamma family.</text>
</comment>
<dbReference type="SUPFAM" id="SSF48670">
    <property type="entry name" value="Transducin (heterotrimeric G protein), gamma chain"/>
    <property type="match status" value="1"/>
</dbReference>
<dbReference type="Gene3D" id="4.10.260.10">
    <property type="entry name" value="Transducin (heterotrimeric G protein), gamma chain"/>
    <property type="match status" value="1"/>
</dbReference>
<organism evidence="7">
    <name type="scientific">Octopus bimaculoides</name>
    <name type="common">California two-spotted octopus</name>
    <dbReference type="NCBI Taxonomy" id="37653"/>
    <lineage>
        <taxon>Eukaryota</taxon>
        <taxon>Metazoa</taxon>
        <taxon>Spiralia</taxon>
        <taxon>Lophotrochozoa</taxon>
        <taxon>Mollusca</taxon>
        <taxon>Cephalopoda</taxon>
        <taxon>Coleoidea</taxon>
        <taxon>Octopodiformes</taxon>
        <taxon>Octopoda</taxon>
        <taxon>Incirrata</taxon>
        <taxon>Octopodidae</taxon>
        <taxon>Octopus</taxon>
    </lineage>
</organism>
<evidence type="ECO:0000256" key="1">
    <source>
        <dbReference type="ARBA" id="ARBA00004236"/>
    </source>
</evidence>
<accession>A0A0L8I6C7</accession>
<comment type="subcellular location">
    <subcellularLocation>
        <location evidence="1">Cell membrane</location>
    </subcellularLocation>
</comment>
<dbReference type="PANTHER" id="PTHR13809">
    <property type="entry name" value="GUANINE NUCLEOTIDE-BINDING PROTEIN GAMMA SUBUNIT"/>
    <property type="match status" value="1"/>
</dbReference>
<dbReference type="SMART" id="SM01224">
    <property type="entry name" value="G_gamma"/>
    <property type="match status" value="1"/>
</dbReference>